<dbReference type="Proteomes" id="UP000244855">
    <property type="component" value="Unassembled WGS sequence"/>
</dbReference>
<proteinExistence type="predicted"/>
<protein>
    <submittedName>
        <fullName evidence="2">Uncharacterized protein</fullName>
    </submittedName>
</protein>
<evidence type="ECO:0000313" key="3">
    <source>
        <dbReference type="Proteomes" id="UP000244855"/>
    </source>
</evidence>
<gene>
    <name evidence="2" type="ORF">DM02DRAFT_616543</name>
</gene>
<sequence length="408" mass="46407">MAQNSTLKRGRSPSTKVLGDKSVLVFPKDGLSSPTTKKVKHTANQDVKPGDPNNTTTFVDLHRHEIDLSQYCSLDGIEELRNFAMTPQVLKAYVNAFTNSLYVVYPGGPKRWDIYPGMVLDYLRDHPQEIISEEDPVSKYQHSTRSDHVLQRVALASAQLYRRLTDLQSKLPDLKNVEKEFKLLTGKTPPITHTTKLVANLGPFPERGECILEGYNRCYNLLRYISLSVQYTDLWDRRFGKSRVENVSEIEAAGVQHLASENTISPSAEHLGMQPPPSGNHLQPPLEDKSHSLTVEWNPHSKVPWAVELWTSLEHRGLVSKVQAKKSIRIHPNDTVYELRDRIRLIFDMQALGAQIKTLITLPNGTDVMRDEWSKVEEDIWGKDAPERSLTLRMSLRKLEEGEMLLEI</sequence>
<keyword evidence="3" id="KW-1185">Reference proteome</keyword>
<evidence type="ECO:0000313" key="2">
    <source>
        <dbReference type="EMBL" id="PVH97394.1"/>
    </source>
</evidence>
<dbReference type="OrthoDB" id="3795607at2759"/>
<reference evidence="2 3" key="1">
    <citation type="journal article" date="2018" name="Sci. Rep.">
        <title>Comparative genomics provides insights into the lifestyle and reveals functional heterogeneity of dark septate endophytic fungi.</title>
        <authorList>
            <person name="Knapp D.G."/>
            <person name="Nemeth J.B."/>
            <person name="Barry K."/>
            <person name="Hainaut M."/>
            <person name="Henrissat B."/>
            <person name="Johnson J."/>
            <person name="Kuo A."/>
            <person name="Lim J.H.P."/>
            <person name="Lipzen A."/>
            <person name="Nolan M."/>
            <person name="Ohm R.A."/>
            <person name="Tamas L."/>
            <person name="Grigoriev I.V."/>
            <person name="Spatafora J.W."/>
            <person name="Nagy L.G."/>
            <person name="Kovacs G.M."/>
        </authorList>
    </citation>
    <scope>NUCLEOTIDE SEQUENCE [LARGE SCALE GENOMIC DNA]</scope>
    <source>
        <strain evidence="2 3">DSE2036</strain>
    </source>
</reference>
<organism evidence="2 3">
    <name type="scientific">Periconia macrospinosa</name>
    <dbReference type="NCBI Taxonomy" id="97972"/>
    <lineage>
        <taxon>Eukaryota</taxon>
        <taxon>Fungi</taxon>
        <taxon>Dikarya</taxon>
        <taxon>Ascomycota</taxon>
        <taxon>Pezizomycotina</taxon>
        <taxon>Dothideomycetes</taxon>
        <taxon>Pleosporomycetidae</taxon>
        <taxon>Pleosporales</taxon>
        <taxon>Massarineae</taxon>
        <taxon>Periconiaceae</taxon>
        <taxon>Periconia</taxon>
    </lineage>
</organism>
<feature type="region of interest" description="Disordered" evidence="1">
    <location>
        <begin position="33"/>
        <end position="53"/>
    </location>
</feature>
<name>A0A2V1DJT7_9PLEO</name>
<dbReference type="EMBL" id="KZ805437">
    <property type="protein sequence ID" value="PVH97394.1"/>
    <property type="molecule type" value="Genomic_DNA"/>
</dbReference>
<evidence type="ECO:0000256" key="1">
    <source>
        <dbReference type="SAM" id="MobiDB-lite"/>
    </source>
</evidence>
<dbReference type="AlphaFoldDB" id="A0A2V1DJT7"/>
<feature type="region of interest" description="Disordered" evidence="1">
    <location>
        <begin position="267"/>
        <end position="287"/>
    </location>
</feature>
<accession>A0A2V1DJT7</accession>